<name>A0AAD7K3J7_9AGAR</name>
<feature type="chain" id="PRO_5042036983" description="Secreted protein" evidence="1">
    <location>
        <begin position="16"/>
        <end position="122"/>
    </location>
</feature>
<evidence type="ECO:0000313" key="3">
    <source>
        <dbReference type="Proteomes" id="UP001215280"/>
    </source>
</evidence>
<gene>
    <name evidence="2" type="ORF">DFH07DRAFT_951175</name>
</gene>
<comment type="caution">
    <text evidence="2">The sequence shown here is derived from an EMBL/GenBank/DDBJ whole genome shotgun (WGS) entry which is preliminary data.</text>
</comment>
<proteinExistence type="predicted"/>
<dbReference type="AlphaFoldDB" id="A0AAD7K3J7"/>
<evidence type="ECO:0000256" key="1">
    <source>
        <dbReference type="SAM" id="SignalP"/>
    </source>
</evidence>
<feature type="signal peptide" evidence="1">
    <location>
        <begin position="1"/>
        <end position="15"/>
    </location>
</feature>
<organism evidence="2 3">
    <name type="scientific">Mycena maculata</name>
    <dbReference type="NCBI Taxonomy" id="230809"/>
    <lineage>
        <taxon>Eukaryota</taxon>
        <taxon>Fungi</taxon>
        <taxon>Dikarya</taxon>
        <taxon>Basidiomycota</taxon>
        <taxon>Agaricomycotina</taxon>
        <taxon>Agaricomycetes</taxon>
        <taxon>Agaricomycetidae</taxon>
        <taxon>Agaricales</taxon>
        <taxon>Marasmiineae</taxon>
        <taxon>Mycenaceae</taxon>
        <taxon>Mycena</taxon>
    </lineage>
</organism>
<dbReference type="Proteomes" id="UP001215280">
    <property type="component" value="Unassembled WGS sequence"/>
</dbReference>
<keyword evidence="1" id="KW-0732">Signal</keyword>
<evidence type="ECO:0008006" key="4">
    <source>
        <dbReference type="Google" id="ProtNLM"/>
    </source>
</evidence>
<sequence>MLATWILWFHTQAAGTGISLSRLSFIRCSPAHVSGHNNPFIAQASNGNVVLSRCGPSAHRRLGCFPLAVRLATGIHTARTESSPRPQFAPGVALREIGCIRRARFVGGIYEKAQAALRNMGL</sequence>
<reference evidence="2" key="1">
    <citation type="submission" date="2023-03" db="EMBL/GenBank/DDBJ databases">
        <title>Massive genome expansion in bonnet fungi (Mycena s.s.) driven by repeated elements and novel gene families across ecological guilds.</title>
        <authorList>
            <consortium name="Lawrence Berkeley National Laboratory"/>
            <person name="Harder C.B."/>
            <person name="Miyauchi S."/>
            <person name="Viragh M."/>
            <person name="Kuo A."/>
            <person name="Thoen E."/>
            <person name="Andreopoulos B."/>
            <person name="Lu D."/>
            <person name="Skrede I."/>
            <person name="Drula E."/>
            <person name="Henrissat B."/>
            <person name="Morin E."/>
            <person name="Kohler A."/>
            <person name="Barry K."/>
            <person name="LaButti K."/>
            <person name="Morin E."/>
            <person name="Salamov A."/>
            <person name="Lipzen A."/>
            <person name="Mereny Z."/>
            <person name="Hegedus B."/>
            <person name="Baldrian P."/>
            <person name="Stursova M."/>
            <person name="Weitz H."/>
            <person name="Taylor A."/>
            <person name="Grigoriev I.V."/>
            <person name="Nagy L.G."/>
            <person name="Martin F."/>
            <person name="Kauserud H."/>
        </authorList>
    </citation>
    <scope>NUCLEOTIDE SEQUENCE</scope>
    <source>
        <strain evidence="2">CBHHK188m</strain>
    </source>
</reference>
<dbReference type="EMBL" id="JARJLG010000010">
    <property type="protein sequence ID" value="KAJ7777530.1"/>
    <property type="molecule type" value="Genomic_DNA"/>
</dbReference>
<protein>
    <recommendedName>
        <fullName evidence="4">Secreted protein</fullName>
    </recommendedName>
</protein>
<accession>A0AAD7K3J7</accession>
<evidence type="ECO:0000313" key="2">
    <source>
        <dbReference type="EMBL" id="KAJ7777530.1"/>
    </source>
</evidence>
<keyword evidence="3" id="KW-1185">Reference proteome</keyword>